<dbReference type="Pfam" id="PF00583">
    <property type="entry name" value="Acetyltransf_1"/>
    <property type="match status" value="1"/>
</dbReference>
<dbReference type="EMBL" id="JACAZI010000017">
    <property type="protein sequence ID" value="KAF7342368.1"/>
    <property type="molecule type" value="Genomic_DNA"/>
</dbReference>
<sequence>MSFKHNFRDSDFAYMRSRNSCGTRSDPRGKHQTRRNLFSLVSCATYTVFLLGLWYLGGHGNLSRLSGAALCITSAALFVYRRLSITNFFLDVCAIALKADLADIASAYKVSLPIERAQFPNFRRGPSGFWVAALDNNNRNQSSQVIGFLGLDFSPSAVSPSCAELRRMFVSVRHRRRGVGSQLIDVALAHARQFSPPLETLEIETSEFQPTAQRLYEKHGFSFAGKRIMRMGPLSSITMLRFRRAIAGDAGEVRKYT</sequence>
<evidence type="ECO:0000256" key="1">
    <source>
        <dbReference type="ARBA" id="ARBA00022679"/>
    </source>
</evidence>
<protein>
    <submittedName>
        <fullName evidence="4">N-acetyltransferase domain-containing protein</fullName>
    </submittedName>
</protein>
<dbReference type="PANTHER" id="PTHR13947:SF37">
    <property type="entry name" value="LD18367P"/>
    <property type="match status" value="1"/>
</dbReference>
<dbReference type="AlphaFoldDB" id="A0A8H6XJK1"/>
<gene>
    <name evidence="4" type="ORF">MVEN_01825400</name>
</gene>
<keyword evidence="2" id="KW-0472">Membrane</keyword>
<feature type="transmembrane region" description="Helical" evidence="2">
    <location>
        <begin position="37"/>
        <end position="56"/>
    </location>
</feature>
<dbReference type="InterPro" id="IPR000182">
    <property type="entry name" value="GNAT_dom"/>
</dbReference>
<dbReference type="Gene3D" id="3.40.630.30">
    <property type="match status" value="1"/>
</dbReference>
<reference evidence="4" key="1">
    <citation type="submission" date="2020-05" db="EMBL/GenBank/DDBJ databases">
        <title>Mycena genomes resolve the evolution of fungal bioluminescence.</title>
        <authorList>
            <person name="Tsai I.J."/>
        </authorList>
    </citation>
    <scope>NUCLEOTIDE SEQUENCE</scope>
    <source>
        <strain evidence="4">CCC161011</strain>
    </source>
</reference>
<keyword evidence="5" id="KW-1185">Reference proteome</keyword>
<evidence type="ECO:0000313" key="4">
    <source>
        <dbReference type="EMBL" id="KAF7342368.1"/>
    </source>
</evidence>
<dbReference type="InterPro" id="IPR050769">
    <property type="entry name" value="NAT_camello-type"/>
</dbReference>
<dbReference type="PROSITE" id="PS51186">
    <property type="entry name" value="GNAT"/>
    <property type="match status" value="1"/>
</dbReference>
<keyword evidence="1 4" id="KW-0808">Transferase</keyword>
<accession>A0A8H6XJK1</accession>
<name>A0A8H6XJK1_9AGAR</name>
<proteinExistence type="predicted"/>
<dbReference type="GO" id="GO:0008080">
    <property type="term" value="F:N-acetyltransferase activity"/>
    <property type="evidence" value="ECO:0007669"/>
    <property type="project" value="InterPro"/>
</dbReference>
<evidence type="ECO:0000313" key="5">
    <source>
        <dbReference type="Proteomes" id="UP000620124"/>
    </source>
</evidence>
<organism evidence="4 5">
    <name type="scientific">Mycena venus</name>
    <dbReference type="NCBI Taxonomy" id="2733690"/>
    <lineage>
        <taxon>Eukaryota</taxon>
        <taxon>Fungi</taxon>
        <taxon>Dikarya</taxon>
        <taxon>Basidiomycota</taxon>
        <taxon>Agaricomycotina</taxon>
        <taxon>Agaricomycetes</taxon>
        <taxon>Agaricomycetidae</taxon>
        <taxon>Agaricales</taxon>
        <taxon>Marasmiineae</taxon>
        <taxon>Mycenaceae</taxon>
        <taxon>Mycena</taxon>
    </lineage>
</organism>
<evidence type="ECO:0000259" key="3">
    <source>
        <dbReference type="PROSITE" id="PS51186"/>
    </source>
</evidence>
<dbReference type="SUPFAM" id="SSF55729">
    <property type="entry name" value="Acyl-CoA N-acyltransferases (Nat)"/>
    <property type="match status" value="1"/>
</dbReference>
<dbReference type="PANTHER" id="PTHR13947">
    <property type="entry name" value="GNAT FAMILY N-ACETYLTRANSFERASE"/>
    <property type="match status" value="1"/>
</dbReference>
<dbReference type="OrthoDB" id="41532at2759"/>
<dbReference type="Proteomes" id="UP000620124">
    <property type="component" value="Unassembled WGS sequence"/>
</dbReference>
<dbReference type="InterPro" id="IPR016181">
    <property type="entry name" value="Acyl_CoA_acyltransferase"/>
</dbReference>
<keyword evidence="2" id="KW-0812">Transmembrane</keyword>
<keyword evidence="2" id="KW-1133">Transmembrane helix</keyword>
<evidence type="ECO:0000256" key="2">
    <source>
        <dbReference type="SAM" id="Phobius"/>
    </source>
</evidence>
<dbReference type="CDD" id="cd04301">
    <property type="entry name" value="NAT_SF"/>
    <property type="match status" value="1"/>
</dbReference>
<feature type="domain" description="N-acetyltransferase" evidence="3">
    <location>
        <begin position="90"/>
        <end position="244"/>
    </location>
</feature>
<comment type="caution">
    <text evidence="4">The sequence shown here is derived from an EMBL/GenBank/DDBJ whole genome shotgun (WGS) entry which is preliminary data.</text>
</comment>